<keyword evidence="2" id="KW-1185">Reference proteome</keyword>
<proteinExistence type="predicted"/>
<gene>
    <name evidence="1" type="ORF">SPIL2461_LOCUS6210</name>
</gene>
<organism evidence="1 2">
    <name type="scientific">Symbiodinium pilosum</name>
    <name type="common">Dinoflagellate</name>
    <dbReference type="NCBI Taxonomy" id="2952"/>
    <lineage>
        <taxon>Eukaryota</taxon>
        <taxon>Sar</taxon>
        <taxon>Alveolata</taxon>
        <taxon>Dinophyceae</taxon>
        <taxon>Suessiales</taxon>
        <taxon>Symbiodiniaceae</taxon>
        <taxon>Symbiodinium</taxon>
    </lineage>
</organism>
<evidence type="ECO:0000313" key="1">
    <source>
        <dbReference type="EMBL" id="CAE7277616.1"/>
    </source>
</evidence>
<accession>A0A812MQP3</accession>
<dbReference type="Proteomes" id="UP000649617">
    <property type="component" value="Unassembled WGS sequence"/>
</dbReference>
<dbReference type="OrthoDB" id="410769at2759"/>
<protein>
    <submittedName>
        <fullName evidence="1">Uncharacterized protein</fullName>
    </submittedName>
</protein>
<dbReference type="EMBL" id="CAJNIZ010009202">
    <property type="protein sequence ID" value="CAE7277616.1"/>
    <property type="molecule type" value="Genomic_DNA"/>
</dbReference>
<sequence>MFLCFPDTSALSQGAKLSWVEFFAGRAEATRVMRLSGRTAAKVDVLYHTARHGKMNYMDINSPAGMALAIALILKGDDHGFLCHFGLKCASWTSINQATSMRSACSAIGNTSIPSVQEANAMVSRLVLLCILTVAAGGTFTIEQPSGSFFEFYPRFRSLIRCLEMVHKTAWWMRLYGSVTPKRHWAWSNSREYPRKFGLKFTEIFAKLLADSRGRPALPSNLPSLEELFSSLDFEDNWDECDMVEVCRYLRGGKNLSIPASFRHVLPEVL</sequence>
<comment type="caution">
    <text evidence="1">The sequence shown here is derived from an EMBL/GenBank/DDBJ whole genome shotgun (WGS) entry which is preliminary data.</text>
</comment>
<reference evidence="1" key="1">
    <citation type="submission" date="2021-02" db="EMBL/GenBank/DDBJ databases">
        <authorList>
            <person name="Dougan E. K."/>
            <person name="Rhodes N."/>
            <person name="Thang M."/>
            <person name="Chan C."/>
        </authorList>
    </citation>
    <scope>NUCLEOTIDE SEQUENCE</scope>
</reference>
<name>A0A812MQP3_SYMPI</name>
<evidence type="ECO:0000313" key="2">
    <source>
        <dbReference type="Proteomes" id="UP000649617"/>
    </source>
</evidence>
<dbReference type="AlphaFoldDB" id="A0A812MQP3"/>